<dbReference type="InterPro" id="IPR010297">
    <property type="entry name" value="DUF900_hydrolase"/>
</dbReference>
<dbReference type="EMBL" id="JAMOIM010000034">
    <property type="protein sequence ID" value="MCW6511851.1"/>
    <property type="molecule type" value="Genomic_DNA"/>
</dbReference>
<protein>
    <submittedName>
        <fullName evidence="1">Alpha/beta hydrolase</fullName>
    </submittedName>
</protein>
<proteinExistence type="predicted"/>
<dbReference type="InterPro" id="IPR014586">
    <property type="entry name" value="UCP033909"/>
</dbReference>
<name>A0AA42CMR0_9HYPH</name>
<keyword evidence="2" id="KW-1185">Reference proteome</keyword>
<dbReference type="Pfam" id="PF05990">
    <property type="entry name" value="DUF900"/>
    <property type="match status" value="1"/>
</dbReference>
<evidence type="ECO:0000313" key="1">
    <source>
        <dbReference type="EMBL" id="MCW6511851.1"/>
    </source>
</evidence>
<dbReference type="PANTHER" id="PTHR36513">
    <property type="entry name" value="ABC TRANSMEMBRANE TYPE-1 DOMAIN-CONTAINING PROTEIN"/>
    <property type="match status" value="1"/>
</dbReference>
<reference evidence="1" key="1">
    <citation type="submission" date="2022-05" db="EMBL/GenBank/DDBJ databases">
        <authorList>
            <person name="Pankratov T."/>
        </authorList>
    </citation>
    <scope>NUCLEOTIDE SEQUENCE</scope>
    <source>
        <strain evidence="1">BP6-180914</strain>
    </source>
</reference>
<dbReference type="Gene3D" id="3.40.50.1820">
    <property type="entry name" value="alpha/beta hydrolase"/>
    <property type="match status" value="1"/>
</dbReference>
<dbReference type="SUPFAM" id="SSF53474">
    <property type="entry name" value="alpha/beta-Hydrolases"/>
    <property type="match status" value="1"/>
</dbReference>
<gene>
    <name evidence="1" type="ORF">M8523_28230</name>
</gene>
<dbReference type="AlphaFoldDB" id="A0AA42CMR0"/>
<keyword evidence="1" id="KW-0378">Hydrolase</keyword>
<dbReference type="GO" id="GO:0016787">
    <property type="term" value="F:hydrolase activity"/>
    <property type="evidence" value="ECO:0007669"/>
    <property type="project" value="UniProtKB-KW"/>
</dbReference>
<dbReference type="RefSeq" id="WP_282588230.1">
    <property type="nucleotide sequence ID" value="NZ_JAMOIM010000034.1"/>
</dbReference>
<dbReference type="InterPro" id="IPR029058">
    <property type="entry name" value="AB_hydrolase_fold"/>
</dbReference>
<dbReference type="PANTHER" id="PTHR36513:SF1">
    <property type="entry name" value="TRANSMEMBRANE PROTEIN"/>
    <property type="match status" value="1"/>
</dbReference>
<comment type="caution">
    <text evidence="1">The sequence shown here is derived from an EMBL/GenBank/DDBJ whole genome shotgun (WGS) entry which is preliminary data.</text>
</comment>
<accession>A0AA42CMR0</accession>
<dbReference type="Proteomes" id="UP001165667">
    <property type="component" value="Unassembled WGS sequence"/>
</dbReference>
<organism evidence="1 2">
    <name type="scientific">Lichenifustis flavocetrariae</name>
    <dbReference type="NCBI Taxonomy" id="2949735"/>
    <lineage>
        <taxon>Bacteria</taxon>
        <taxon>Pseudomonadati</taxon>
        <taxon>Pseudomonadota</taxon>
        <taxon>Alphaproteobacteria</taxon>
        <taxon>Hyphomicrobiales</taxon>
        <taxon>Lichenihabitantaceae</taxon>
        <taxon>Lichenifustis</taxon>
    </lineage>
</organism>
<evidence type="ECO:0000313" key="2">
    <source>
        <dbReference type="Proteomes" id="UP001165667"/>
    </source>
</evidence>
<dbReference type="PIRSF" id="PIRSF033909">
    <property type="entry name" value="UCP033909"/>
    <property type="match status" value="1"/>
</dbReference>
<sequence>MNHQVCGTRRRLEHAASNAVRTIKPLGLAAALAVTLCGCAEHARNVLIPIDVEVPNTSRVDMLVMTTRAPSSQPGELFTGERGAGRALDEIVVSVPPDANRKVGDVQWPAALPADPALDFATVKVVDMARSQAGSWFRRVGTNGNKLLIFVHGFNTTYEEAVYRFAQIVHDAGTRAAPVLFTWPSRGDLFQYAYDKESATTSRDALEALLARAAGDPNVSDVTVLAHSMGNWVAMEALRQMAIRHGAISPKIKNVILASADLDVDVFKSEFLDIPSPRPRFTLLVSTDDQALGISRAIAGDIDRLGEIDPSVEPYRSKLTGADIAAIDLTKVRTGDDINHTKFAESPEIVRLIGARLIEGQKIDGDSPSVDAEVGQTLSQAAAKVGTIAGKAVVATDVGGERR</sequence>